<accession>J9DNT1</accession>
<dbReference type="Proteomes" id="UP000003163">
    <property type="component" value="Unassembled WGS sequence"/>
</dbReference>
<protein>
    <submittedName>
        <fullName evidence="1">Uncharacterized protein</fullName>
    </submittedName>
</protein>
<dbReference type="InParanoid" id="J9DNT1"/>
<reference evidence="2" key="2">
    <citation type="submission" date="2015-07" db="EMBL/GenBank/DDBJ databases">
        <title>Contrasting host-pathogen interactions and genome evolution in two generalist and specialist microsporidian pathogens of mosquitoes.</title>
        <authorList>
            <consortium name="The Broad Institute Genomics Platform"/>
            <consortium name="The Broad Institute Genome Sequencing Center for Infectious Disease"/>
            <person name="Cuomo C.A."/>
            <person name="Sanscrainte N.D."/>
            <person name="Goldberg J.M."/>
            <person name="Heiman D."/>
            <person name="Young S."/>
            <person name="Zeng Q."/>
            <person name="Becnel J.J."/>
            <person name="Birren B.W."/>
        </authorList>
    </citation>
    <scope>NUCLEOTIDE SEQUENCE [LARGE SCALE GENOMIC DNA]</scope>
    <source>
        <strain evidence="2">USNM 41457</strain>
    </source>
</reference>
<name>J9DNT1_EDHAE</name>
<proteinExistence type="predicted"/>
<evidence type="ECO:0000313" key="2">
    <source>
        <dbReference type="Proteomes" id="UP000003163"/>
    </source>
</evidence>
<comment type="caution">
    <text evidence="1">The sequence shown here is derived from an EMBL/GenBank/DDBJ whole genome shotgun (WGS) entry which is preliminary data.</text>
</comment>
<gene>
    <name evidence="1" type="ORF">EDEG_02582</name>
</gene>
<dbReference type="AlphaFoldDB" id="J9DNT1"/>
<dbReference type="EMBL" id="AFBI03000047">
    <property type="protein sequence ID" value="EJW03032.1"/>
    <property type="molecule type" value="Genomic_DNA"/>
</dbReference>
<evidence type="ECO:0000313" key="1">
    <source>
        <dbReference type="EMBL" id="EJW03032.1"/>
    </source>
</evidence>
<keyword evidence="2" id="KW-1185">Reference proteome</keyword>
<dbReference type="HOGENOM" id="CLU_2183894_0_0_1"/>
<sequence>MFITPKKTHSKKQIVVNKITTNNRNRLAIGQSVALASDRFTDTHLRTVASLSPINPSKSLFLLPIKRFPFEPLRFIMQEQGTRIPSIQRKSNKWITPAGTSLGVRVNRY</sequence>
<reference evidence="1 2" key="1">
    <citation type="submission" date="2011-08" db="EMBL/GenBank/DDBJ databases">
        <authorList>
            <person name="Liu Z.J."/>
            <person name="Shi F.L."/>
            <person name="Lu J.Q."/>
            <person name="Li M."/>
            <person name="Wang Z.L."/>
        </authorList>
    </citation>
    <scope>NUCLEOTIDE SEQUENCE [LARGE SCALE GENOMIC DNA]</scope>
    <source>
        <strain evidence="1 2">USNM 41457</strain>
    </source>
</reference>
<organism evidence="1 2">
    <name type="scientific">Edhazardia aedis (strain USNM 41457)</name>
    <name type="common">Microsporidian parasite</name>
    <dbReference type="NCBI Taxonomy" id="1003232"/>
    <lineage>
        <taxon>Eukaryota</taxon>
        <taxon>Fungi</taxon>
        <taxon>Fungi incertae sedis</taxon>
        <taxon>Microsporidia</taxon>
        <taxon>Edhazardia</taxon>
    </lineage>
</organism>
<dbReference type="VEuPathDB" id="MicrosporidiaDB:EDEG_02582"/>